<gene>
    <name evidence="1" type="ORF">HMPREF1313_1395</name>
</gene>
<dbReference type="AlphaFoldDB" id="A0AA87IIM1"/>
<dbReference type="Proteomes" id="UP000006410">
    <property type="component" value="Unassembled WGS sequence"/>
</dbReference>
<protein>
    <recommendedName>
        <fullName evidence="3">Glucose-1-phosphate thymidylyltransferase</fullName>
    </recommendedName>
</protein>
<accession>A0AA87IIM1</accession>
<reference evidence="1 2" key="1">
    <citation type="journal article" date="2013" name="Genome Announc.">
        <title>Draft Genome Sequences of Two Pairs of Human Intestinal Bifidobacterium longum subsp. longum Strains, 44B and 1-6B and 35B and 2-2B, Consecutively Isolated from Two Children after a 5-Year Time Period.</title>
        <authorList>
            <person name="Shkoporov A.N."/>
            <person name="Efimov B.A."/>
            <person name="Khokhlova E.V."/>
            <person name="Chaplin A.V."/>
            <person name="Kafarskaya L.I."/>
            <person name="Durkin A.S."/>
            <person name="McCorrison J."/>
            <person name="Torralba M."/>
            <person name="Gillis M."/>
            <person name="Sutton G."/>
            <person name="Weibel D.B."/>
            <person name="Nelson K.E."/>
            <person name="Smeianov V.V."/>
        </authorList>
    </citation>
    <scope>NUCLEOTIDE SEQUENCE [LARGE SCALE GENOMIC DNA]</scope>
    <source>
        <strain evidence="1 2">1-6B</strain>
    </source>
</reference>
<evidence type="ECO:0000313" key="1">
    <source>
        <dbReference type="EMBL" id="EIJ28703.1"/>
    </source>
</evidence>
<evidence type="ECO:0000313" key="2">
    <source>
        <dbReference type="Proteomes" id="UP000006410"/>
    </source>
</evidence>
<organism evidence="1 2">
    <name type="scientific">Bifidobacterium longum subsp. longum 1-6B</name>
    <dbReference type="NCBI Taxonomy" id="1161744"/>
    <lineage>
        <taxon>Bacteria</taxon>
        <taxon>Bacillati</taxon>
        <taxon>Actinomycetota</taxon>
        <taxon>Actinomycetes</taxon>
        <taxon>Bifidobacteriales</taxon>
        <taxon>Bifidobacteriaceae</taxon>
        <taxon>Bifidobacterium</taxon>
    </lineage>
</organism>
<dbReference type="EMBL" id="AJTF01000007">
    <property type="protein sequence ID" value="EIJ28703.1"/>
    <property type="molecule type" value="Genomic_DNA"/>
</dbReference>
<name>A0AA87IIM1_BIFLL</name>
<comment type="caution">
    <text evidence="1">The sequence shown here is derived from an EMBL/GenBank/DDBJ whole genome shotgun (WGS) entry which is preliminary data.</text>
</comment>
<proteinExistence type="predicted"/>
<sequence length="46" mass="5541">MEEIAYENGWISRDELLESSERYGESPYGRHLRDITEDKVRLVQNR</sequence>
<evidence type="ECO:0008006" key="3">
    <source>
        <dbReference type="Google" id="ProtNLM"/>
    </source>
</evidence>